<name>A0A0F9XWN0_9ZZZZ</name>
<protein>
    <submittedName>
        <fullName evidence="1">Uncharacterized protein</fullName>
    </submittedName>
</protein>
<comment type="caution">
    <text evidence="1">The sequence shown here is derived from an EMBL/GenBank/DDBJ whole genome shotgun (WGS) entry which is preliminary data.</text>
</comment>
<dbReference type="AlphaFoldDB" id="A0A0F9XWN0"/>
<organism evidence="1">
    <name type="scientific">marine sediment metagenome</name>
    <dbReference type="NCBI Taxonomy" id="412755"/>
    <lineage>
        <taxon>unclassified sequences</taxon>
        <taxon>metagenomes</taxon>
        <taxon>ecological metagenomes</taxon>
    </lineage>
</organism>
<accession>A0A0F9XWN0</accession>
<reference evidence="1" key="1">
    <citation type="journal article" date="2015" name="Nature">
        <title>Complex archaea that bridge the gap between prokaryotes and eukaryotes.</title>
        <authorList>
            <person name="Spang A."/>
            <person name="Saw J.H."/>
            <person name="Jorgensen S.L."/>
            <person name="Zaremba-Niedzwiedzka K."/>
            <person name="Martijn J."/>
            <person name="Lind A.E."/>
            <person name="van Eijk R."/>
            <person name="Schleper C."/>
            <person name="Guy L."/>
            <person name="Ettema T.J."/>
        </authorList>
    </citation>
    <scope>NUCLEOTIDE SEQUENCE</scope>
</reference>
<evidence type="ECO:0000313" key="1">
    <source>
        <dbReference type="EMBL" id="KKN96798.1"/>
    </source>
</evidence>
<proteinExistence type="predicted"/>
<gene>
    <name evidence="1" type="ORF">LCGC14_0164420</name>
</gene>
<dbReference type="EMBL" id="LAZR01000062">
    <property type="protein sequence ID" value="KKN96798.1"/>
    <property type="molecule type" value="Genomic_DNA"/>
</dbReference>
<sequence length="150" mass="17503">MGDYDGPPMIRADVRIKGFQISIMRALSEEVRPFAEDIQRQVEHAIQNMDLEKELADVVSYQAKETIRDMVKRQFRDTIHQEKWEQKFQALVEEYADKYLNELVEAEVKHRVRDTVYSVIGTKMRATLGEKVETYVKELLHDSEGSGQPD</sequence>